<sequence>MSALQRLSALTSLYKDRWVLLLVNSAMWDMRGNNPPNSPRSPYPHFPVPFPRAPPEMSESRSAYQKSYMPFGTPIAQPARMHNTK</sequence>
<dbReference type="Proteomes" id="UP000054217">
    <property type="component" value="Unassembled WGS sequence"/>
</dbReference>
<reference evidence="2" key="2">
    <citation type="submission" date="2015-01" db="EMBL/GenBank/DDBJ databases">
        <title>Evolutionary Origins and Diversification of the Mycorrhizal Mutualists.</title>
        <authorList>
            <consortium name="DOE Joint Genome Institute"/>
            <consortium name="Mycorrhizal Genomics Consortium"/>
            <person name="Kohler A."/>
            <person name="Kuo A."/>
            <person name="Nagy L.G."/>
            <person name="Floudas D."/>
            <person name="Copeland A."/>
            <person name="Barry K.W."/>
            <person name="Cichocki N."/>
            <person name="Veneault-Fourrey C."/>
            <person name="LaButti K."/>
            <person name="Lindquist E.A."/>
            <person name="Lipzen A."/>
            <person name="Lundell T."/>
            <person name="Morin E."/>
            <person name="Murat C."/>
            <person name="Riley R."/>
            <person name="Ohm R."/>
            <person name="Sun H."/>
            <person name="Tunlid A."/>
            <person name="Henrissat B."/>
            <person name="Grigoriev I.V."/>
            <person name="Hibbett D.S."/>
            <person name="Martin F."/>
        </authorList>
    </citation>
    <scope>NUCLEOTIDE SEQUENCE [LARGE SCALE GENOMIC DNA]</scope>
    <source>
        <strain evidence="2">Marx 270</strain>
    </source>
</reference>
<evidence type="ECO:0000313" key="1">
    <source>
        <dbReference type="EMBL" id="KIN97433.1"/>
    </source>
</evidence>
<gene>
    <name evidence="1" type="ORF">M404DRAFT_894317</name>
</gene>
<dbReference type="EMBL" id="KN832029">
    <property type="protein sequence ID" value="KIN97433.1"/>
    <property type="molecule type" value="Genomic_DNA"/>
</dbReference>
<proteinExistence type="predicted"/>
<organism evidence="1 2">
    <name type="scientific">Pisolithus tinctorius Marx 270</name>
    <dbReference type="NCBI Taxonomy" id="870435"/>
    <lineage>
        <taxon>Eukaryota</taxon>
        <taxon>Fungi</taxon>
        <taxon>Dikarya</taxon>
        <taxon>Basidiomycota</taxon>
        <taxon>Agaricomycotina</taxon>
        <taxon>Agaricomycetes</taxon>
        <taxon>Agaricomycetidae</taxon>
        <taxon>Boletales</taxon>
        <taxon>Sclerodermatineae</taxon>
        <taxon>Pisolithaceae</taxon>
        <taxon>Pisolithus</taxon>
    </lineage>
</organism>
<dbReference type="AlphaFoldDB" id="A0A0C3NQ63"/>
<keyword evidence="2" id="KW-1185">Reference proteome</keyword>
<evidence type="ECO:0000313" key="2">
    <source>
        <dbReference type="Proteomes" id="UP000054217"/>
    </source>
</evidence>
<accession>A0A0C3NQ63</accession>
<name>A0A0C3NQ63_PISTI</name>
<dbReference type="InParanoid" id="A0A0C3NQ63"/>
<protein>
    <submittedName>
        <fullName evidence="1">Uncharacterized protein</fullName>
    </submittedName>
</protein>
<reference evidence="1 2" key="1">
    <citation type="submission" date="2014-04" db="EMBL/GenBank/DDBJ databases">
        <authorList>
            <consortium name="DOE Joint Genome Institute"/>
            <person name="Kuo A."/>
            <person name="Kohler A."/>
            <person name="Costa M.D."/>
            <person name="Nagy L.G."/>
            <person name="Floudas D."/>
            <person name="Copeland A."/>
            <person name="Barry K.W."/>
            <person name="Cichocki N."/>
            <person name="Veneault-Fourrey C."/>
            <person name="LaButti K."/>
            <person name="Lindquist E.A."/>
            <person name="Lipzen A."/>
            <person name="Lundell T."/>
            <person name="Morin E."/>
            <person name="Murat C."/>
            <person name="Sun H."/>
            <person name="Tunlid A."/>
            <person name="Henrissat B."/>
            <person name="Grigoriev I.V."/>
            <person name="Hibbett D.S."/>
            <person name="Martin F."/>
            <person name="Nordberg H.P."/>
            <person name="Cantor M.N."/>
            <person name="Hua S.X."/>
        </authorList>
    </citation>
    <scope>NUCLEOTIDE SEQUENCE [LARGE SCALE GENOMIC DNA]</scope>
    <source>
        <strain evidence="1 2">Marx 270</strain>
    </source>
</reference>
<dbReference type="HOGENOM" id="CLU_2513582_0_0_1"/>